<proteinExistence type="predicted"/>
<accession>A0A0D2EYV4</accession>
<dbReference type="Proteomes" id="UP000054342">
    <property type="component" value="Unassembled WGS sequence"/>
</dbReference>
<name>A0A0D2EYV4_9EURO</name>
<evidence type="ECO:0000313" key="2">
    <source>
        <dbReference type="Proteomes" id="UP000054342"/>
    </source>
</evidence>
<dbReference type="AlphaFoldDB" id="A0A0D2EYV4"/>
<reference evidence="1 2" key="1">
    <citation type="submission" date="2015-01" db="EMBL/GenBank/DDBJ databases">
        <title>The Genome Sequence of Exophiala xenobiotica CBS118157.</title>
        <authorList>
            <consortium name="The Broad Institute Genomics Platform"/>
            <person name="Cuomo C."/>
            <person name="de Hoog S."/>
            <person name="Gorbushina A."/>
            <person name="Stielow B."/>
            <person name="Teixiera M."/>
            <person name="Abouelleil A."/>
            <person name="Chapman S.B."/>
            <person name="Priest M."/>
            <person name="Young S.K."/>
            <person name="Wortman J."/>
            <person name="Nusbaum C."/>
            <person name="Birren B."/>
        </authorList>
    </citation>
    <scope>NUCLEOTIDE SEQUENCE [LARGE SCALE GENOMIC DNA]</scope>
    <source>
        <strain evidence="1 2">CBS 118157</strain>
    </source>
</reference>
<dbReference type="HOGENOM" id="CLU_2015310_0_0_1"/>
<dbReference type="GeneID" id="25330450"/>
<sequence>MEQSVEQGSERTAPSWAFVVLPAQEMQRAQPVWHAAGHGKWSIISAPWGGLQVCITLNFDRAMEHVARDESNVRMCVLVGAKSGWRGYHFQNAGVVLEPQAVTHNGRLRGRPHTHLRIVVRTE</sequence>
<organism evidence="1 2">
    <name type="scientific">Exophiala xenobiotica</name>
    <dbReference type="NCBI Taxonomy" id="348802"/>
    <lineage>
        <taxon>Eukaryota</taxon>
        <taxon>Fungi</taxon>
        <taxon>Dikarya</taxon>
        <taxon>Ascomycota</taxon>
        <taxon>Pezizomycotina</taxon>
        <taxon>Eurotiomycetes</taxon>
        <taxon>Chaetothyriomycetidae</taxon>
        <taxon>Chaetothyriales</taxon>
        <taxon>Herpotrichiellaceae</taxon>
        <taxon>Exophiala</taxon>
    </lineage>
</organism>
<evidence type="ECO:0000313" key="1">
    <source>
        <dbReference type="EMBL" id="KIW52934.1"/>
    </source>
</evidence>
<keyword evidence="2" id="KW-1185">Reference proteome</keyword>
<protein>
    <submittedName>
        <fullName evidence="1">Uncharacterized protein</fullName>
    </submittedName>
</protein>
<gene>
    <name evidence="1" type="ORF">PV05_08542</name>
</gene>
<dbReference type="RefSeq" id="XP_013313518.1">
    <property type="nucleotide sequence ID" value="XM_013458064.1"/>
</dbReference>
<dbReference type="EMBL" id="KN847321">
    <property type="protein sequence ID" value="KIW52934.1"/>
    <property type="molecule type" value="Genomic_DNA"/>
</dbReference>